<feature type="domain" description="Myb-like" evidence="5">
    <location>
        <begin position="370"/>
        <end position="412"/>
    </location>
</feature>
<evidence type="ECO:0000256" key="1">
    <source>
        <dbReference type="ARBA" id="ARBA00023015"/>
    </source>
</evidence>
<reference evidence="8" key="1">
    <citation type="journal article" date="2010" name="Science">
        <title>Plasticity of animal genome architecture unmasked by rapid evolution of a pelagic tunicate.</title>
        <authorList>
            <person name="Denoeud F."/>
            <person name="Henriet S."/>
            <person name="Mungpakdee S."/>
            <person name="Aury J.M."/>
            <person name="Da Silva C."/>
            <person name="Brinkmann H."/>
            <person name="Mikhaleva J."/>
            <person name="Olsen L.C."/>
            <person name="Jubin C."/>
            <person name="Canestro C."/>
            <person name="Bouquet J.M."/>
            <person name="Danks G."/>
            <person name="Poulain J."/>
            <person name="Campsteijn C."/>
            <person name="Adamski M."/>
            <person name="Cross I."/>
            <person name="Yadetie F."/>
            <person name="Muffato M."/>
            <person name="Louis A."/>
            <person name="Butcher S."/>
            <person name="Tsagkogeorga G."/>
            <person name="Konrad A."/>
            <person name="Singh S."/>
            <person name="Jensen M.F."/>
            <person name="Cong E.H."/>
            <person name="Eikeseth-Otteraa H."/>
            <person name="Noel B."/>
            <person name="Anthouard V."/>
            <person name="Porcel B.M."/>
            <person name="Kachouri-Lafond R."/>
            <person name="Nishino A."/>
            <person name="Ugolini M."/>
            <person name="Chourrout P."/>
            <person name="Nishida H."/>
            <person name="Aasland R."/>
            <person name="Huzurbazar S."/>
            <person name="Westhof E."/>
            <person name="Delsuc F."/>
            <person name="Lehrach H."/>
            <person name="Reinhardt R."/>
            <person name="Weissenbach J."/>
            <person name="Roy S.W."/>
            <person name="Artiguenave F."/>
            <person name="Postlethwait J.H."/>
            <person name="Manak J.R."/>
            <person name="Thompson E.M."/>
            <person name="Jaillon O."/>
            <person name="Du Pasquier L."/>
            <person name="Boudinot P."/>
            <person name="Liberles D.A."/>
            <person name="Volff J.N."/>
            <person name="Philippe H."/>
            <person name="Lenhard B."/>
            <person name="Roest Crollius H."/>
            <person name="Wincker P."/>
            <person name="Chourrout D."/>
        </authorList>
    </citation>
    <scope>NUCLEOTIDE SEQUENCE [LARGE SCALE GENOMIC DNA]</scope>
</reference>
<evidence type="ECO:0000256" key="2">
    <source>
        <dbReference type="ARBA" id="ARBA00023125"/>
    </source>
</evidence>
<dbReference type="GO" id="GO:0000978">
    <property type="term" value="F:RNA polymerase II cis-regulatory region sequence-specific DNA binding"/>
    <property type="evidence" value="ECO:0007669"/>
    <property type="project" value="TreeGrafter"/>
</dbReference>
<dbReference type="Pfam" id="PF13921">
    <property type="entry name" value="Myb_DNA-bind_6"/>
    <property type="match status" value="2"/>
</dbReference>
<dbReference type="InterPro" id="IPR017930">
    <property type="entry name" value="Myb_dom"/>
</dbReference>
<keyword evidence="9" id="KW-1185">Reference proteome</keyword>
<accession>E4XQ05</accession>
<organism evidence="8">
    <name type="scientific">Oikopleura dioica</name>
    <name type="common">Tunicate</name>
    <dbReference type="NCBI Taxonomy" id="34765"/>
    <lineage>
        <taxon>Eukaryota</taxon>
        <taxon>Metazoa</taxon>
        <taxon>Chordata</taxon>
        <taxon>Tunicata</taxon>
        <taxon>Appendicularia</taxon>
        <taxon>Copelata</taxon>
        <taxon>Oikopleuridae</taxon>
        <taxon>Oikopleura</taxon>
    </lineage>
</organism>
<evidence type="ECO:0000313" key="9">
    <source>
        <dbReference type="Proteomes" id="UP000001307"/>
    </source>
</evidence>
<dbReference type="GO" id="GO:0019185">
    <property type="term" value="C:snRNA-activating protein complex"/>
    <property type="evidence" value="ECO:0007669"/>
    <property type="project" value="TreeGrafter"/>
</dbReference>
<feature type="domain" description="SANT" evidence="6">
    <location>
        <begin position="368"/>
        <end position="416"/>
    </location>
</feature>
<protein>
    <submittedName>
        <fullName evidence="8">Uncharacterized protein</fullName>
    </submittedName>
</protein>
<name>E4XQ05_OIKDI</name>
<dbReference type="Pfam" id="PF00249">
    <property type="entry name" value="Myb_DNA-binding"/>
    <property type="match status" value="1"/>
</dbReference>
<evidence type="ECO:0000256" key="4">
    <source>
        <dbReference type="ARBA" id="ARBA00023242"/>
    </source>
</evidence>
<proteinExistence type="predicted"/>
<dbReference type="PROSITE" id="PS51293">
    <property type="entry name" value="SANT"/>
    <property type="match status" value="1"/>
</dbReference>
<keyword evidence="4" id="KW-0539">Nucleus</keyword>
<dbReference type="Proteomes" id="UP000001307">
    <property type="component" value="Unassembled WGS sequence"/>
</dbReference>
<dbReference type="InParanoid" id="E4XQ05"/>
<dbReference type="PANTHER" id="PTHR46621">
    <property type="entry name" value="SNRNA-ACTIVATING PROTEIN COMPLEX SUBUNIT 4"/>
    <property type="match status" value="1"/>
</dbReference>
<dbReference type="GO" id="GO:0042796">
    <property type="term" value="P:snRNA transcription by RNA polymerase III"/>
    <property type="evidence" value="ECO:0007669"/>
    <property type="project" value="TreeGrafter"/>
</dbReference>
<dbReference type="InterPro" id="IPR017884">
    <property type="entry name" value="SANT_dom"/>
</dbReference>
<evidence type="ECO:0000259" key="7">
    <source>
        <dbReference type="PROSITE" id="PS51294"/>
    </source>
</evidence>
<feature type="domain" description="HTH myb-type" evidence="7">
    <location>
        <begin position="248"/>
        <end position="310"/>
    </location>
</feature>
<dbReference type="OrthoDB" id="2143914at2759"/>
<keyword evidence="2" id="KW-0238">DNA-binding</keyword>
<feature type="domain" description="Myb-like" evidence="5">
    <location>
        <begin position="195"/>
        <end position="247"/>
    </location>
</feature>
<dbReference type="InterPro" id="IPR009057">
    <property type="entry name" value="Homeodomain-like_sf"/>
</dbReference>
<dbReference type="PROSITE" id="PS51294">
    <property type="entry name" value="HTH_MYB"/>
    <property type="match status" value="2"/>
</dbReference>
<dbReference type="InterPro" id="IPR001005">
    <property type="entry name" value="SANT/Myb"/>
</dbReference>
<feature type="domain" description="Myb-like" evidence="5">
    <location>
        <begin position="248"/>
        <end position="306"/>
    </location>
</feature>
<sequence length="755" mass="86469">MIGSLKLNLAAQQRMKDVIKKLNIRLSAVKERHMVVFSMINGVSDRNRGRKSMNLPMFSGGYFCMADTGWRLPPGVNDNDLVKQTELEPFEGLTQEPPRKWSAEEDRALKKGIIEAASRPVLRNVRQSLKRSARESNDSKLKKLNTDLHKYSKQSERDLIGARDKEYDWDVISITHLKSLRTAEECRLRWKSAAHLDIKRSFWSGEEKKTLRKWIKKFGEDGAWTTISEKMINRTAMQCFIQWGKMQNDEEKGRPWTKEEDAILLKAVGECQLDESEHIGVNWNTVAAQLNGRTPQQCTHRWKKSTDPRIKRGGWTVDEDIKLLRAVQEMGEEWARIRDSKVLEDADGTFRTDMQMRDRFHNALSHGHIRGPWTEEEDKLLEEGHRIYGNQWTMVALHVQTRNDGQCLKRWHLREDHIAKKKPIPYIKSTKACKVERIRTLKRMVAMEAHEKECHRQVARDPQLVILNKEVYHKDPATLVEMNKEVITSMYPHMYGTEKNPLPAIMASASGDPNAKAILPKQLDAKGYQPDTYKRFQDVISRMRNKGKAAEHGLFFKHIIDVIKYKHAKGPHFGKVLRAVDRRREEKAWMPPSGVPMRMTKKLYDSVARKELEGRARFMSNRPSIERRRRDQLKAILKMTLSSSVALRTVVPQVEGMEGDCESLETDVNASLEATAAIAPANYFVENFSGNLPIPMNYQPPCALPGPSFNNSMGSQESPANCGTLEVGDRFVLLGGSGNECTTVDQVFDEVMDAP</sequence>
<dbReference type="Gene3D" id="1.10.10.60">
    <property type="entry name" value="Homeodomain-like"/>
    <property type="match status" value="5"/>
</dbReference>
<gene>
    <name evidence="8" type="ORF">GSOID_T00017293001</name>
</gene>
<dbReference type="GO" id="GO:0042795">
    <property type="term" value="P:snRNA transcription by RNA polymerase II"/>
    <property type="evidence" value="ECO:0007669"/>
    <property type="project" value="TreeGrafter"/>
</dbReference>
<evidence type="ECO:0000256" key="3">
    <source>
        <dbReference type="ARBA" id="ARBA00023163"/>
    </source>
</evidence>
<evidence type="ECO:0000259" key="5">
    <source>
        <dbReference type="PROSITE" id="PS50090"/>
    </source>
</evidence>
<dbReference type="PANTHER" id="PTHR46621:SF1">
    <property type="entry name" value="SNRNA-ACTIVATING PROTEIN COMPLEX SUBUNIT 4"/>
    <property type="match status" value="1"/>
</dbReference>
<dbReference type="SMART" id="SM00717">
    <property type="entry name" value="SANT"/>
    <property type="match status" value="5"/>
</dbReference>
<keyword evidence="3" id="KW-0804">Transcription</keyword>
<dbReference type="GO" id="GO:0001006">
    <property type="term" value="F:RNA polymerase III type 3 promoter sequence-specific DNA binding"/>
    <property type="evidence" value="ECO:0007669"/>
    <property type="project" value="TreeGrafter"/>
</dbReference>
<evidence type="ECO:0000313" key="8">
    <source>
        <dbReference type="EMBL" id="CBY11891.1"/>
    </source>
</evidence>
<dbReference type="AlphaFoldDB" id="E4XQ05"/>
<dbReference type="CDD" id="cd00167">
    <property type="entry name" value="SANT"/>
    <property type="match status" value="4"/>
</dbReference>
<keyword evidence="1" id="KW-0805">Transcription regulation</keyword>
<dbReference type="PROSITE" id="PS50090">
    <property type="entry name" value="MYB_LIKE"/>
    <property type="match status" value="4"/>
</dbReference>
<dbReference type="SUPFAM" id="SSF46689">
    <property type="entry name" value="Homeodomain-like"/>
    <property type="match status" value="3"/>
</dbReference>
<feature type="domain" description="Myb-like" evidence="5">
    <location>
        <begin position="307"/>
        <end position="364"/>
    </location>
</feature>
<evidence type="ECO:0000259" key="6">
    <source>
        <dbReference type="PROSITE" id="PS51293"/>
    </source>
</evidence>
<dbReference type="InterPro" id="IPR051575">
    <property type="entry name" value="Myb-like_DNA-bd"/>
</dbReference>
<feature type="domain" description="HTH myb-type" evidence="7">
    <location>
        <begin position="365"/>
        <end position="422"/>
    </location>
</feature>
<dbReference type="EMBL" id="FN653099">
    <property type="protein sequence ID" value="CBY11891.1"/>
    <property type="molecule type" value="Genomic_DNA"/>
</dbReference>